<dbReference type="AlphaFoldDB" id="A0A6S6ZXR0"/>
<accession>A0A6S6ZXR0</accession>
<evidence type="ECO:0000313" key="1">
    <source>
        <dbReference type="EMBL" id="CAB3642980.1"/>
    </source>
</evidence>
<keyword evidence="2" id="KW-1185">Reference proteome</keyword>
<dbReference type="Proteomes" id="UP000494108">
    <property type="component" value="Unassembled WGS sequence"/>
</dbReference>
<organism evidence="1 2">
    <name type="scientific">Achromobacter pestifer</name>
    <dbReference type="NCBI Taxonomy" id="1353889"/>
    <lineage>
        <taxon>Bacteria</taxon>
        <taxon>Pseudomonadati</taxon>
        <taxon>Pseudomonadota</taxon>
        <taxon>Betaproteobacteria</taxon>
        <taxon>Burkholderiales</taxon>
        <taxon>Alcaligenaceae</taxon>
        <taxon>Achromobacter</taxon>
    </lineage>
</organism>
<reference evidence="1 2" key="1">
    <citation type="submission" date="2020-04" db="EMBL/GenBank/DDBJ databases">
        <authorList>
            <person name="De Canck E."/>
        </authorList>
    </citation>
    <scope>NUCLEOTIDE SEQUENCE [LARGE SCALE GENOMIC DNA]</scope>
    <source>
        <strain evidence="1 2">LMG 3431</strain>
    </source>
</reference>
<gene>
    <name evidence="1" type="ORF">LMG3431_02281</name>
</gene>
<name>A0A6S6ZXR0_9BURK</name>
<sequence>MTLPHPPRSSASLEGYWFDCLDPSIALDRSGNEVRLPKAAPPWLVVDQSIASITIGSRWPGQLWRVRVQTLGDMSGLVAQPGYWRAQAIELLEAIPLSTLFGPQGEAVMDIITRVDTLTRVEAQALEANLHPSAWTAYSRAWMRWSTARGETRQMEEEEWRGTLAASTGSDKQHSPIQSGFLLIHSLLRQRADAIDGDNAFTRIEEDGEIEIVLKPLWRNACDAILFAAMARGAPQCVSPDDAAVLTRAWGRVFKS</sequence>
<proteinExistence type="predicted"/>
<dbReference type="EMBL" id="CADIJX010000002">
    <property type="protein sequence ID" value="CAB3642980.1"/>
    <property type="molecule type" value="Genomic_DNA"/>
</dbReference>
<evidence type="ECO:0000313" key="2">
    <source>
        <dbReference type="Proteomes" id="UP000494108"/>
    </source>
</evidence>
<dbReference type="RefSeq" id="WP_175174557.1">
    <property type="nucleotide sequence ID" value="NZ_CADIJX010000002.1"/>
</dbReference>
<protein>
    <submittedName>
        <fullName evidence="1">Uncharacterized protein</fullName>
    </submittedName>
</protein>